<feature type="region of interest" description="Disordered" evidence="1">
    <location>
        <begin position="1"/>
        <end position="30"/>
    </location>
</feature>
<dbReference type="HOGENOM" id="CLU_189326_0_0_1"/>
<proteinExistence type="predicted"/>
<accession>J3NUE1</accession>
<evidence type="ECO:0000256" key="1">
    <source>
        <dbReference type="SAM" id="MobiDB-lite"/>
    </source>
</evidence>
<dbReference type="RefSeq" id="XP_009220959.1">
    <property type="nucleotide sequence ID" value="XM_009222695.1"/>
</dbReference>
<sequence>MAPPSSSSSSSAQRPSATSGQKRSKRDLALGGGSTFRVWYCSISTDGKPRTHPQCRCGDGPLNTKLISHCPVCFIKRCSECQTCDQDKHD</sequence>
<dbReference type="AlphaFoldDB" id="J3NUE1"/>
<name>J3NUE1_GAET3</name>
<protein>
    <submittedName>
        <fullName evidence="2 3">Uncharacterized protein</fullName>
    </submittedName>
</protein>
<organism evidence="2">
    <name type="scientific">Gaeumannomyces tritici (strain R3-111a-1)</name>
    <name type="common">Wheat and barley take-all root rot fungus</name>
    <name type="synonym">Gaeumannomyces graminis var. tritici</name>
    <dbReference type="NCBI Taxonomy" id="644352"/>
    <lineage>
        <taxon>Eukaryota</taxon>
        <taxon>Fungi</taxon>
        <taxon>Dikarya</taxon>
        <taxon>Ascomycota</taxon>
        <taxon>Pezizomycotina</taxon>
        <taxon>Sordariomycetes</taxon>
        <taxon>Sordariomycetidae</taxon>
        <taxon>Magnaporthales</taxon>
        <taxon>Magnaporthaceae</taxon>
        <taxon>Gaeumannomyces</taxon>
    </lineage>
</organism>
<dbReference type="VEuPathDB" id="FungiDB:GGTG_04897"/>
<dbReference type="EnsemblFungi" id="EJT79814">
    <property type="protein sequence ID" value="EJT79814"/>
    <property type="gene ID" value="GGTG_04897"/>
</dbReference>
<evidence type="ECO:0000313" key="2">
    <source>
        <dbReference type="EMBL" id="EJT79814.1"/>
    </source>
</evidence>
<gene>
    <name evidence="3" type="primary">20345355</name>
    <name evidence="2" type="ORF">GGTG_04897</name>
</gene>
<evidence type="ECO:0000313" key="3">
    <source>
        <dbReference type="EnsemblFungi" id="EJT79814"/>
    </source>
</evidence>
<dbReference type="EMBL" id="GL385396">
    <property type="protein sequence ID" value="EJT79814.1"/>
    <property type="molecule type" value="Genomic_DNA"/>
</dbReference>
<reference evidence="2" key="3">
    <citation type="submission" date="2010-09" db="EMBL/GenBank/DDBJ databases">
        <title>Annotation of Gaeumannomyces graminis var. tritici R3-111a-1.</title>
        <authorList>
            <consortium name="The Broad Institute Genome Sequencing Platform"/>
            <person name="Ma L.-J."/>
            <person name="Dead R."/>
            <person name="Young S.K."/>
            <person name="Zeng Q."/>
            <person name="Gargeya S."/>
            <person name="Fitzgerald M."/>
            <person name="Haas B."/>
            <person name="Abouelleil A."/>
            <person name="Alvarado L."/>
            <person name="Arachchi H.M."/>
            <person name="Berlin A."/>
            <person name="Brown A."/>
            <person name="Chapman S.B."/>
            <person name="Chen Z."/>
            <person name="Dunbar C."/>
            <person name="Freedman E."/>
            <person name="Gearin G."/>
            <person name="Gellesch M."/>
            <person name="Goldberg J."/>
            <person name="Griggs A."/>
            <person name="Gujja S."/>
            <person name="Heiman D."/>
            <person name="Howarth C."/>
            <person name="Larson L."/>
            <person name="Lui A."/>
            <person name="MacDonald P.J.P."/>
            <person name="Mehta T."/>
            <person name="Montmayeur A."/>
            <person name="Murphy C."/>
            <person name="Neiman D."/>
            <person name="Pearson M."/>
            <person name="Priest M."/>
            <person name="Roberts A."/>
            <person name="Saif S."/>
            <person name="Shea T."/>
            <person name="Shenoy N."/>
            <person name="Sisk P."/>
            <person name="Stolte C."/>
            <person name="Sykes S."/>
            <person name="Yandava C."/>
            <person name="Wortman J."/>
            <person name="Nusbaum C."/>
            <person name="Birren B."/>
        </authorList>
    </citation>
    <scope>NUCLEOTIDE SEQUENCE</scope>
    <source>
        <strain evidence="2">R3-111a-1</strain>
    </source>
</reference>
<reference evidence="4" key="1">
    <citation type="submission" date="2010-07" db="EMBL/GenBank/DDBJ databases">
        <title>The genome sequence of Gaeumannomyces graminis var. tritici strain R3-111a-1.</title>
        <authorList>
            <consortium name="The Broad Institute Genome Sequencing Platform"/>
            <person name="Ma L.-J."/>
            <person name="Dead R."/>
            <person name="Young S."/>
            <person name="Zeng Q."/>
            <person name="Koehrsen M."/>
            <person name="Alvarado L."/>
            <person name="Berlin A."/>
            <person name="Chapman S.B."/>
            <person name="Chen Z."/>
            <person name="Freedman E."/>
            <person name="Gellesch M."/>
            <person name="Goldberg J."/>
            <person name="Griggs A."/>
            <person name="Gujja S."/>
            <person name="Heilman E.R."/>
            <person name="Heiman D."/>
            <person name="Hepburn T."/>
            <person name="Howarth C."/>
            <person name="Jen D."/>
            <person name="Larson L."/>
            <person name="Mehta T."/>
            <person name="Neiman D."/>
            <person name="Pearson M."/>
            <person name="Roberts A."/>
            <person name="Saif S."/>
            <person name="Shea T."/>
            <person name="Shenoy N."/>
            <person name="Sisk P."/>
            <person name="Stolte C."/>
            <person name="Sykes S."/>
            <person name="Walk T."/>
            <person name="White J."/>
            <person name="Yandava C."/>
            <person name="Haas B."/>
            <person name="Nusbaum C."/>
            <person name="Birren B."/>
        </authorList>
    </citation>
    <scope>NUCLEOTIDE SEQUENCE [LARGE SCALE GENOMIC DNA]</scope>
    <source>
        <strain evidence="4">R3-111a-1</strain>
    </source>
</reference>
<feature type="compositionally biased region" description="Low complexity" evidence="1">
    <location>
        <begin position="1"/>
        <end position="19"/>
    </location>
</feature>
<dbReference type="Proteomes" id="UP000006039">
    <property type="component" value="Unassembled WGS sequence"/>
</dbReference>
<reference evidence="3" key="4">
    <citation type="journal article" date="2015" name="G3 (Bethesda)">
        <title>Genome sequences of three phytopathogenic species of the Magnaporthaceae family of fungi.</title>
        <authorList>
            <person name="Okagaki L.H."/>
            <person name="Nunes C.C."/>
            <person name="Sailsbery J."/>
            <person name="Clay B."/>
            <person name="Brown D."/>
            <person name="John T."/>
            <person name="Oh Y."/>
            <person name="Young N."/>
            <person name="Fitzgerald M."/>
            <person name="Haas B.J."/>
            <person name="Zeng Q."/>
            <person name="Young S."/>
            <person name="Adiconis X."/>
            <person name="Fan L."/>
            <person name="Levin J.Z."/>
            <person name="Mitchell T.K."/>
            <person name="Okubara P.A."/>
            <person name="Farman M.L."/>
            <person name="Kohn L.M."/>
            <person name="Birren B."/>
            <person name="Ma L.-J."/>
            <person name="Dean R.A."/>
        </authorList>
    </citation>
    <scope>NUCLEOTIDE SEQUENCE</scope>
    <source>
        <strain evidence="3">R3-111a-1</strain>
    </source>
</reference>
<reference evidence="3" key="5">
    <citation type="submission" date="2018-04" db="UniProtKB">
        <authorList>
            <consortium name="EnsemblFungi"/>
        </authorList>
    </citation>
    <scope>IDENTIFICATION</scope>
    <source>
        <strain evidence="3">R3-111a-1</strain>
    </source>
</reference>
<reference evidence="2" key="2">
    <citation type="submission" date="2010-07" db="EMBL/GenBank/DDBJ databases">
        <authorList>
            <consortium name="The Broad Institute Genome Sequencing Platform"/>
            <consortium name="Broad Institute Genome Sequencing Center for Infectious Disease"/>
            <person name="Ma L.-J."/>
            <person name="Dead R."/>
            <person name="Young S."/>
            <person name="Zeng Q."/>
            <person name="Koehrsen M."/>
            <person name="Alvarado L."/>
            <person name="Berlin A."/>
            <person name="Chapman S.B."/>
            <person name="Chen Z."/>
            <person name="Freedman E."/>
            <person name="Gellesch M."/>
            <person name="Goldberg J."/>
            <person name="Griggs A."/>
            <person name="Gujja S."/>
            <person name="Heilman E.R."/>
            <person name="Heiman D."/>
            <person name="Hepburn T."/>
            <person name="Howarth C."/>
            <person name="Jen D."/>
            <person name="Larson L."/>
            <person name="Mehta T."/>
            <person name="Neiman D."/>
            <person name="Pearson M."/>
            <person name="Roberts A."/>
            <person name="Saif S."/>
            <person name="Shea T."/>
            <person name="Shenoy N."/>
            <person name="Sisk P."/>
            <person name="Stolte C."/>
            <person name="Sykes S."/>
            <person name="Walk T."/>
            <person name="White J."/>
            <person name="Yandava C."/>
            <person name="Haas B."/>
            <person name="Nusbaum C."/>
            <person name="Birren B."/>
        </authorList>
    </citation>
    <scope>NUCLEOTIDE SEQUENCE</scope>
    <source>
        <strain evidence="2">R3-111a-1</strain>
    </source>
</reference>
<dbReference type="GeneID" id="20345355"/>
<keyword evidence="4" id="KW-1185">Reference proteome</keyword>
<evidence type="ECO:0000313" key="4">
    <source>
        <dbReference type="Proteomes" id="UP000006039"/>
    </source>
</evidence>